<dbReference type="InterPro" id="IPR017853">
    <property type="entry name" value="GH"/>
</dbReference>
<proteinExistence type="predicted"/>
<reference evidence="3" key="1">
    <citation type="journal article" date="2019" name="Int. J. Syst. Evol. Microbiol.">
        <title>The Global Catalogue of Microorganisms (GCM) 10K type strain sequencing project: providing services to taxonomists for standard genome sequencing and annotation.</title>
        <authorList>
            <consortium name="The Broad Institute Genomics Platform"/>
            <consortium name="The Broad Institute Genome Sequencing Center for Infectious Disease"/>
            <person name="Wu L."/>
            <person name="Ma J."/>
        </authorList>
    </citation>
    <scope>NUCLEOTIDE SEQUENCE [LARGE SCALE GENOMIC DNA]</scope>
    <source>
        <strain evidence="3">CGMCC 1.15043</strain>
    </source>
</reference>
<sequence length="40" mass="4750">MLKTNITKGPFEPTFESLHNFECPDWYRDAKLGIWSHWGP</sequence>
<feature type="domain" description="Glycoside hydrolase family 29 N-terminal" evidence="1">
    <location>
        <begin position="5"/>
        <end position="40"/>
    </location>
</feature>
<accession>A0ABQ1EN01</accession>
<comment type="caution">
    <text evidence="2">The sequence shown here is derived from an EMBL/GenBank/DDBJ whole genome shotgun (WGS) entry which is preliminary data.</text>
</comment>
<dbReference type="RefSeq" id="WP_229757620.1">
    <property type="nucleotide sequence ID" value="NZ_BMHE01000010.1"/>
</dbReference>
<dbReference type="Gene3D" id="3.20.20.80">
    <property type="entry name" value="Glycosidases"/>
    <property type="match status" value="1"/>
</dbReference>
<evidence type="ECO:0000313" key="3">
    <source>
        <dbReference type="Proteomes" id="UP000615455"/>
    </source>
</evidence>
<gene>
    <name evidence="2" type="ORF">GCM10008018_25680</name>
</gene>
<dbReference type="EMBL" id="BMHE01000010">
    <property type="protein sequence ID" value="GFZ78989.1"/>
    <property type="molecule type" value="Genomic_DNA"/>
</dbReference>
<dbReference type="Pfam" id="PF01120">
    <property type="entry name" value="Alpha_L_fucos"/>
    <property type="match status" value="1"/>
</dbReference>
<keyword evidence="3" id="KW-1185">Reference proteome</keyword>
<name>A0ABQ1EN01_9BACL</name>
<dbReference type="InterPro" id="IPR057739">
    <property type="entry name" value="Glyco_hydro_29_N"/>
</dbReference>
<organism evidence="2 3">
    <name type="scientific">Paenibacillus marchantiophytorum</name>
    <dbReference type="NCBI Taxonomy" id="1619310"/>
    <lineage>
        <taxon>Bacteria</taxon>
        <taxon>Bacillati</taxon>
        <taxon>Bacillota</taxon>
        <taxon>Bacilli</taxon>
        <taxon>Bacillales</taxon>
        <taxon>Paenibacillaceae</taxon>
        <taxon>Paenibacillus</taxon>
    </lineage>
</organism>
<dbReference type="Proteomes" id="UP000615455">
    <property type="component" value="Unassembled WGS sequence"/>
</dbReference>
<dbReference type="SUPFAM" id="SSF51445">
    <property type="entry name" value="(Trans)glycosidases"/>
    <property type="match status" value="1"/>
</dbReference>
<evidence type="ECO:0000313" key="2">
    <source>
        <dbReference type="EMBL" id="GFZ78989.1"/>
    </source>
</evidence>
<protein>
    <recommendedName>
        <fullName evidence="1">Glycoside hydrolase family 29 N-terminal domain-containing protein</fullName>
    </recommendedName>
</protein>
<evidence type="ECO:0000259" key="1">
    <source>
        <dbReference type="Pfam" id="PF01120"/>
    </source>
</evidence>